<evidence type="ECO:0000259" key="11">
    <source>
        <dbReference type="PROSITE" id="PS50016"/>
    </source>
</evidence>
<dbReference type="Pfam" id="PF00628">
    <property type="entry name" value="PHD"/>
    <property type="match status" value="1"/>
</dbReference>
<dbReference type="Gene3D" id="1.20.920.10">
    <property type="entry name" value="Bromodomain-like"/>
    <property type="match status" value="1"/>
</dbReference>
<keyword evidence="8" id="KW-0539">Nucleus</keyword>
<dbReference type="PROSITE" id="PS50016">
    <property type="entry name" value="ZF_PHD_2"/>
    <property type="match status" value="1"/>
</dbReference>
<reference evidence="12 13" key="1">
    <citation type="journal article" date="2020" name="Nat. Commun.">
        <title>Genome of Tripterygium wilfordii and identification of cytochrome P450 involved in triptolide biosynthesis.</title>
        <authorList>
            <person name="Tu L."/>
            <person name="Su P."/>
            <person name="Zhang Z."/>
            <person name="Gao L."/>
            <person name="Wang J."/>
            <person name="Hu T."/>
            <person name="Zhou J."/>
            <person name="Zhang Y."/>
            <person name="Zhao Y."/>
            <person name="Liu Y."/>
            <person name="Song Y."/>
            <person name="Tong Y."/>
            <person name="Lu Y."/>
            <person name="Yang J."/>
            <person name="Xu C."/>
            <person name="Jia M."/>
            <person name="Peters R.J."/>
            <person name="Huang L."/>
            <person name="Gao W."/>
        </authorList>
    </citation>
    <scope>NUCLEOTIDE SEQUENCE [LARGE SCALE GENOMIC DNA]</scope>
    <source>
        <strain evidence="13">cv. XIE 37</strain>
        <tissue evidence="12">Leaf</tissue>
    </source>
</reference>
<dbReference type="CDD" id="cd15519">
    <property type="entry name" value="PHD1_Lid2p_like"/>
    <property type="match status" value="1"/>
</dbReference>
<keyword evidence="5" id="KW-0805">Transcription regulation</keyword>
<evidence type="ECO:0000256" key="2">
    <source>
        <dbReference type="ARBA" id="ARBA00022723"/>
    </source>
</evidence>
<evidence type="ECO:0000256" key="5">
    <source>
        <dbReference type="ARBA" id="ARBA00023015"/>
    </source>
</evidence>
<dbReference type="Proteomes" id="UP000593562">
    <property type="component" value="Unassembled WGS sequence"/>
</dbReference>
<feature type="compositionally biased region" description="Basic and acidic residues" evidence="10">
    <location>
        <begin position="498"/>
        <end position="507"/>
    </location>
</feature>
<dbReference type="AlphaFoldDB" id="A0A7J7D021"/>
<keyword evidence="13" id="KW-1185">Reference proteome</keyword>
<dbReference type="EMBL" id="JAAARO010000012">
    <property type="protein sequence ID" value="KAF5739628.1"/>
    <property type="molecule type" value="Genomic_DNA"/>
</dbReference>
<evidence type="ECO:0000256" key="9">
    <source>
        <dbReference type="PROSITE-ProRule" id="PRU00146"/>
    </source>
</evidence>
<dbReference type="InterPro" id="IPR011011">
    <property type="entry name" value="Znf_FYVE_PHD"/>
</dbReference>
<dbReference type="SUPFAM" id="SSF57903">
    <property type="entry name" value="FYVE/PHD zinc finger"/>
    <property type="match status" value="1"/>
</dbReference>
<feature type="compositionally biased region" description="Polar residues" evidence="10">
    <location>
        <begin position="1174"/>
        <end position="1188"/>
    </location>
</feature>
<dbReference type="SUPFAM" id="SSF47370">
    <property type="entry name" value="Bromodomain"/>
    <property type="match status" value="1"/>
</dbReference>
<organism evidence="12 13">
    <name type="scientific">Tripterygium wilfordii</name>
    <name type="common">Thunder God vine</name>
    <dbReference type="NCBI Taxonomy" id="458696"/>
    <lineage>
        <taxon>Eukaryota</taxon>
        <taxon>Viridiplantae</taxon>
        <taxon>Streptophyta</taxon>
        <taxon>Embryophyta</taxon>
        <taxon>Tracheophyta</taxon>
        <taxon>Spermatophyta</taxon>
        <taxon>Magnoliopsida</taxon>
        <taxon>eudicotyledons</taxon>
        <taxon>Gunneridae</taxon>
        <taxon>Pentapetalae</taxon>
        <taxon>rosids</taxon>
        <taxon>fabids</taxon>
        <taxon>Celastrales</taxon>
        <taxon>Celastraceae</taxon>
        <taxon>Tripterygium</taxon>
    </lineage>
</organism>
<dbReference type="PROSITE" id="PS01359">
    <property type="entry name" value="ZF_PHD_1"/>
    <property type="match status" value="1"/>
</dbReference>
<dbReference type="Pfam" id="PF15612">
    <property type="entry name" value="WHIM1"/>
    <property type="match status" value="1"/>
</dbReference>
<keyword evidence="2" id="KW-0479">Metal-binding</keyword>
<dbReference type="InterPro" id="IPR019786">
    <property type="entry name" value="Zinc_finger_PHD-type_CS"/>
</dbReference>
<accession>A0A7J7D021</accession>
<evidence type="ECO:0000313" key="13">
    <source>
        <dbReference type="Proteomes" id="UP000593562"/>
    </source>
</evidence>
<feature type="region of interest" description="Disordered" evidence="10">
    <location>
        <begin position="498"/>
        <end position="526"/>
    </location>
</feature>
<evidence type="ECO:0000256" key="4">
    <source>
        <dbReference type="ARBA" id="ARBA00022833"/>
    </source>
</evidence>
<dbReference type="InterPro" id="IPR036427">
    <property type="entry name" value="Bromodomain-like_sf"/>
</dbReference>
<dbReference type="GO" id="GO:0000785">
    <property type="term" value="C:chromatin"/>
    <property type="evidence" value="ECO:0007669"/>
    <property type="project" value="UniProtKB-ARBA"/>
</dbReference>
<evidence type="ECO:0000256" key="6">
    <source>
        <dbReference type="ARBA" id="ARBA00023117"/>
    </source>
</evidence>
<evidence type="ECO:0000256" key="3">
    <source>
        <dbReference type="ARBA" id="ARBA00022771"/>
    </source>
</evidence>
<dbReference type="SMART" id="SM00249">
    <property type="entry name" value="PHD"/>
    <property type="match status" value="1"/>
</dbReference>
<dbReference type="InterPro" id="IPR019787">
    <property type="entry name" value="Znf_PHD-finger"/>
</dbReference>
<proteinExistence type="predicted"/>
<dbReference type="PANTHER" id="PTHR47162">
    <property type="entry name" value="OS02G0192300 PROTEIN"/>
    <property type="match status" value="1"/>
</dbReference>
<evidence type="ECO:0000256" key="8">
    <source>
        <dbReference type="ARBA" id="ARBA00023242"/>
    </source>
</evidence>
<keyword evidence="6" id="KW-0103">Bromodomain</keyword>
<dbReference type="InParanoid" id="A0A7J7D021"/>
<feature type="compositionally biased region" description="Basic residues" evidence="10">
    <location>
        <begin position="1201"/>
        <end position="1214"/>
    </location>
</feature>
<dbReference type="InterPro" id="IPR001965">
    <property type="entry name" value="Znf_PHD"/>
</dbReference>
<dbReference type="Gene3D" id="3.30.40.10">
    <property type="entry name" value="Zinc/RING finger domain, C3HC4 (zinc finger)"/>
    <property type="match status" value="1"/>
</dbReference>
<sequence>MPEWAQVLEPVRKLPTNVGTRIRKCVYEALDKGPPEWAKKILEHSISKEVYKGNASGPTKKAVLSVLADLRSETQSQKSNKGSKRKRSLSVSDIIMKKCRIILRHAAAADDEKVFCTLLGRKLVISGDNDDEGLLGSPAMVSRPLDFRTIDLRLAVGAYGGSHEAFLEDVHELWNNILAAFRDQPDMVELAEKLSRNFELLYENEVVTFVQKIVGYAKSECLSSEDKKEIDDLLASTNEIPKAPWDEGVCKVCGIDKDDDSVLLCDKCDAEYHTYCLNPPLSRIPEGNWYCPSCASGVRVVQEASKGIQVTSQHGVKKDQGKFTRVFLDAISQLAAVMEENEYWEFSVDERTFLLKFLCDELLDSSLIRQHLEQCAETTVELQQKLRSFSIEWRNLKSRDEFMAARAAKVETNAVGEIGSKDGPASASTNNDKCMGQLPNLGGKLGNLSGVSDEVPTLHGGPKEIGLNGFGKHPSVTNSEKKHCCNSQIMDSIDNEVRSEDVHEAANDSRLPSQMHDKSVKPNELPLSSSLSQEVNCLGKICFQGDLQEGKGSCGSLQPPAEYQGSFPQREQKVYAAEDASSVTMHEPQGYHLELSTVKNDLLILQNSIASVESQLLKLSMRREFLGTDSSGRLYWASATSDGNPQLIVDGSLVEQQRRKVLDLPGMVNGGSVLQNSTSTDPCLKLEGSKASCPFLYDADDILTACSTWVCYQTDAEIEALFKWLKDTDQKERELKESILQWQKSKFREMQQSESQNVDKHAGFPKPVDRECAPCNRLVTMAALILEKKYGPCYEFDSNETLKKRGKRARTMGDGKMYRCECLEPICPSRYHCLSCHRTFSTAVDLEGHNDGRCLSGALSANEKSKELIDSFKGKGNSTPSTSPDDCISGVDLAKASGNSCSELSSRLIKFQNEGLVSPFDFDEIRTKFITKDSNKELVRDIGFISSNGIPSFVPSIFPYLNDSPVMLIAPRGDKSISADEFNPNERLVFSEKNSNSNGCHQQIFGNSLKKISSTEISEVLKTNRSVLRCSEQRNRQLSFDARIPEDGVCRCVVPQAALRPLVGKVSQILRRLKINLLDMEAALPEEALRPSKAHLERRWAWRAYVKSSQAIYEIVQASIVLEDMIKTDYLRNYWWYWSSLSAAVKTSTISSLALRIYSLDAAIVYDRTSPTLDSTENLNSSGISDQNPLLGLDTGEKCKVSRKSNKKRKEPEG</sequence>
<evidence type="ECO:0000313" key="12">
    <source>
        <dbReference type="EMBL" id="KAF5739628.1"/>
    </source>
</evidence>
<dbReference type="InterPro" id="IPR028942">
    <property type="entry name" value="WHIM1_dom"/>
</dbReference>
<comment type="caution">
    <text evidence="12">The sequence shown here is derived from an EMBL/GenBank/DDBJ whole genome shotgun (WGS) entry which is preliminary data.</text>
</comment>
<dbReference type="FunCoup" id="A0A7J7D021">
    <property type="interactions" value="2903"/>
</dbReference>
<protein>
    <submittedName>
        <fullName evidence="12">Methyl-CpG-binding domain-containing protein 9 putative isoform 1</fullName>
    </submittedName>
</protein>
<feature type="domain" description="PHD-type" evidence="11">
    <location>
        <begin position="247"/>
        <end position="297"/>
    </location>
</feature>
<keyword evidence="7" id="KW-0804">Transcription</keyword>
<dbReference type="InterPro" id="IPR028941">
    <property type="entry name" value="WHIM2_dom"/>
</dbReference>
<evidence type="ECO:0000256" key="7">
    <source>
        <dbReference type="ARBA" id="ARBA00023163"/>
    </source>
</evidence>
<dbReference type="PANTHER" id="PTHR47162:SF8">
    <property type="entry name" value="METHYL-CPG-BINDING DOMAIN-CONTAINING PROTEIN 9"/>
    <property type="match status" value="1"/>
</dbReference>
<dbReference type="Pfam" id="PF15613">
    <property type="entry name" value="WSD"/>
    <property type="match status" value="1"/>
</dbReference>
<dbReference type="InterPro" id="IPR013083">
    <property type="entry name" value="Znf_RING/FYVE/PHD"/>
</dbReference>
<comment type="subcellular location">
    <subcellularLocation>
        <location evidence="1">Nucleus</location>
    </subcellularLocation>
</comment>
<dbReference type="GO" id="GO:0008270">
    <property type="term" value="F:zinc ion binding"/>
    <property type="evidence" value="ECO:0007669"/>
    <property type="project" value="UniProtKB-KW"/>
</dbReference>
<gene>
    <name evidence="12" type="ORF">HS088_TW12G00837</name>
</gene>
<evidence type="ECO:0000256" key="10">
    <source>
        <dbReference type="SAM" id="MobiDB-lite"/>
    </source>
</evidence>
<keyword evidence="4" id="KW-0862">Zinc</keyword>
<name>A0A7J7D021_TRIWF</name>
<evidence type="ECO:0000256" key="1">
    <source>
        <dbReference type="ARBA" id="ARBA00004123"/>
    </source>
</evidence>
<dbReference type="GO" id="GO:0005634">
    <property type="term" value="C:nucleus"/>
    <property type="evidence" value="ECO:0007669"/>
    <property type="project" value="UniProtKB-SubCell"/>
</dbReference>
<feature type="region of interest" description="Disordered" evidence="10">
    <location>
        <begin position="1174"/>
        <end position="1214"/>
    </location>
</feature>
<keyword evidence="3 9" id="KW-0863">Zinc-finger</keyword>